<evidence type="ECO:0000313" key="2">
    <source>
        <dbReference type="EMBL" id="EFJ40360.1"/>
    </source>
</evidence>
<dbReference type="KEGG" id="vcn:VOLCADRAFT_99845"/>
<dbReference type="AlphaFoldDB" id="D8UIT1"/>
<protein>
    <submittedName>
        <fullName evidence="2">Uncharacterized protein</fullName>
    </submittedName>
</protein>
<name>D8UIT1_VOLCA</name>
<dbReference type="RefSeq" id="XP_002958564.1">
    <property type="nucleotide sequence ID" value="XM_002958518.1"/>
</dbReference>
<accession>D8UIT1</accession>
<dbReference type="GeneID" id="9628035"/>
<dbReference type="Proteomes" id="UP000001058">
    <property type="component" value="Unassembled WGS sequence"/>
</dbReference>
<dbReference type="InParanoid" id="D8UIT1"/>
<sequence>MFFFNMFFFKRLTYNTRRNCEYFSFWCLCELEWAGDRKAHKLGPSPVPRSYIPGPLALDMPYITAHQASEDGADIHPGMEQASEDGADIQPGMEQASEDGADVQPGMEQASEDGADVQPGMEQASVDEDDVQPGMEPGHILFLANVLGHLTIQHLTCFGNAGSCFTRTPLFYVGHQNAVVLRYGYRSTADLFDVGSRPRKMGPTSSQEWSRPRKMGPDVQPGMEQASEDGADVQPGMEQASEDGADVQPGMEQASEDGPDVKPGMEMSPILIKGSGP</sequence>
<proteinExistence type="predicted"/>
<feature type="region of interest" description="Disordered" evidence="1">
    <location>
        <begin position="196"/>
        <end position="277"/>
    </location>
</feature>
<evidence type="ECO:0000256" key="1">
    <source>
        <dbReference type="SAM" id="MobiDB-lite"/>
    </source>
</evidence>
<dbReference type="eggNOG" id="ENOG502R382">
    <property type="taxonomic scope" value="Eukaryota"/>
</dbReference>
<feature type="region of interest" description="Disordered" evidence="1">
    <location>
        <begin position="77"/>
        <end position="114"/>
    </location>
</feature>
<dbReference type="EMBL" id="GL378418">
    <property type="protein sequence ID" value="EFJ40360.1"/>
    <property type="molecule type" value="Genomic_DNA"/>
</dbReference>
<reference evidence="2 3" key="1">
    <citation type="journal article" date="2010" name="Science">
        <title>Genomic analysis of organismal complexity in the multicellular green alga Volvox carteri.</title>
        <authorList>
            <person name="Prochnik S.E."/>
            <person name="Umen J."/>
            <person name="Nedelcu A.M."/>
            <person name="Hallmann A."/>
            <person name="Miller S.M."/>
            <person name="Nishii I."/>
            <person name="Ferris P."/>
            <person name="Kuo A."/>
            <person name="Mitros T."/>
            <person name="Fritz-Laylin L.K."/>
            <person name="Hellsten U."/>
            <person name="Chapman J."/>
            <person name="Simakov O."/>
            <person name="Rensing S.A."/>
            <person name="Terry A."/>
            <person name="Pangilinan J."/>
            <person name="Kapitonov V."/>
            <person name="Jurka J."/>
            <person name="Salamov A."/>
            <person name="Shapiro H."/>
            <person name="Schmutz J."/>
            <person name="Grimwood J."/>
            <person name="Lindquist E."/>
            <person name="Lucas S."/>
            <person name="Grigoriev I.V."/>
            <person name="Schmitt R."/>
            <person name="Kirk D."/>
            <person name="Rokhsar D.S."/>
        </authorList>
    </citation>
    <scope>NUCLEOTIDE SEQUENCE [LARGE SCALE GENOMIC DNA]</scope>
    <source>
        <strain evidence="3">f. Nagariensis / Eve</strain>
    </source>
</reference>
<organism evidence="3">
    <name type="scientific">Volvox carteri f. nagariensis</name>
    <dbReference type="NCBI Taxonomy" id="3068"/>
    <lineage>
        <taxon>Eukaryota</taxon>
        <taxon>Viridiplantae</taxon>
        <taxon>Chlorophyta</taxon>
        <taxon>core chlorophytes</taxon>
        <taxon>Chlorophyceae</taxon>
        <taxon>CS clade</taxon>
        <taxon>Chlamydomonadales</taxon>
        <taxon>Volvocaceae</taxon>
        <taxon>Volvox</taxon>
    </lineage>
</organism>
<evidence type="ECO:0000313" key="3">
    <source>
        <dbReference type="Proteomes" id="UP000001058"/>
    </source>
</evidence>
<keyword evidence="3" id="KW-1185">Reference proteome</keyword>
<gene>
    <name evidence="2" type="ORF">VOLCADRAFT_99845</name>
</gene>